<dbReference type="InterPro" id="IPR036390">
    <property type="entry name" value="WH_DNA-bd_sf"/>
</dbReference>
<dbReference type="PANTHER" id="PTHR43132:SF6">
    <property type="entry name" value="HTH-TYPE TRANSCRIPTIONAL REPRESSOR CZRA"/>
    <property type="match status" value="1"/>
</dbReference>
<dbReference type="GO" id="GO:0003700">
    <property type="term" value="F:DNA-binding transcription factor activity"/>
    <property type="evidence" value="ECO:0007669"/>
    <property type="project" value="InterPro"/>
</dbReference>
<dbReference type="CDD" id="cd00090">
    <property type="entry name" value="HTH_ARSR"/>
    <property type="match status" value="1"/>
</dbReference>
<dbReference type="InterPro" id="IPR051011">
    <property type="entry name" value="Metal_resp_trans_reg"/>
</dbReference>
<evidence type="ECO:0000256" key="2">
    <source>
        <dbReference type="ARBA" id="ARBA00023125"/>
    </source>
</evidence>
<evidence type="ECO:0000259" key="4">
    <source>
        <dbReference type="SMART" id="SM00418"/>
    </source>
</evidence>
<proteinExistence type="predicted"/>
<keyword evidence="1" id="KW-0805">Transcription regulation</keyword>
<evidence type="ECO:0000256" key="1">
    <source>
        <dbReference type="ARBA" id="ARBA00023015"/>
    </source>
</evidence>
<evidence type="ECO:0000313" key="5">
    <source>
        <dbReference type="EMBL" id="GGS47682.1"/>
    </source>
</evidence>
<evidence type="ECO:0000256" key="3">
    <source>
        <dbReference type="ARBA" id="ARBA00023163"/>
    </source>
</evidence>
<comment type="caution">
    <text evidence="5">The sequence shown here is derived from an EMBL/GenBank/DDBJ whole genome shotgun (WGS) entry which is preliminary data.</text>
</comment>
<evidence type="ECO:0000313" key="6">
    <source>
        <dbReference type="Proteomes" id="UP000653493"/>
    </source>
</evidence>
<dbReference type="InterPro" id="IPR011991">
    <property type="entry name" value="ArsR-like_HTH"/>
</dbReference>
<reference evidence="5" key="1">
    <citation type="journal article" date="2014" name="Int. J. Syst. Evol. Microbiol.">
        <title>Complete genome sequence of Corynebacterium casei LMG S-19264T (=DSM 44701T), isolated from a smear-ripened cheese.</title>
        <authorList>
            <consortium name="US DOE Joint Genome Institute (JGI-PGF)"/>
            <person name="Walter F."/>
            <person name="Albersmeier A."/>
            <person name="Kalinowski J."/>
            <person name="Ruckert C."/>
        </authorList>
    </citation>
    <scope>NUCLEOTIDE SEQUENCE</scope>
    <source>
        <strain evidence="5">JCM 4234</strain>
    </source>
</reference>
<dbReference type="InterPro" id="IPR036388">
    <property type="entry name" value="WH-like_DNA-bd_sf"/>
</dbReference>
<dbReference type="PANTHER" id="PTHR43132">
    <property type="entry name" value="ARSENICAL RESISTANCE OPERON REPRESSOR ARSR-RELATED"/>
    <property type="match status" value="1"/>
</dbReference>
<dbReference type="InterPro" id="IPR001845">
    <property type="entry name" value="HTH_ArsR_DNA-bd_dom"/>
</dbReference>
<dbReference type="Pfam" id="PF01022">
    <property type="entry name" value="HTH_5"/>
    <property type="match status" value="1"/>
</dbReference>
<dbReference type="SUPFAM" id="SSF46785">
    <property type="entry name" value="Winged helix' DNA-binding domain"/>
    <property type="match status" value="1"/>
</dbReference>
<name>A0A918GMY6_STRGD</name>
<reference evidence="5" key="2">
    <citation type="submission" date="2020-09" db="EMBL/GenBank/DDBJ databases">
        <authorList>
            <person name="Sun Q."/>
            <person name="Ohkuma M."/>
        </authorList>
    </citation>
    <scope>NUCLEOTIDE SEQUENCE</scope>
    <source>
        <strain evidence="5">JCM 4234</strain>
    </source>
</reference>
<keyword evidence="2" id="KW-0238">DNA-binding</keyword>
<dbReference type="Gene3D" id="1.10.10.10">
    <property type="entry name" value="Winged helix-like DNA-binding domain superfamily/Winged helix DNA-binding domain"/>
    <property type="match status" value="1"/>
</dbReference>
<dbReference type="AlphaFoldDB" id="A0A918GMY6"/>
<keyword evidence="3" id="KW-0804">Transcription</keyword>
<dbReference type="Proteomes" id="UP000653493">
    <property type="component" value="Unassembled WGS sequence"/>
</dbReference>
<protein>
    <submittedName>
        <fullName evidence="5">Transcriptional regulator</fullName>
    </submittedName>
</protein>
<keyword evidence="6" id="KW-1185">Reference proteome</keyword>
<dbReference type="EMBL" id="BMSL01000012">
    <property type="protein sequence ID" value="GGS47682.1"/>
    <property type="molecule type" value="Genomic_DNA"/>
</dbReference>
<gene>
    <name evidence="5" type="ORF">GCM10010238_41660</name>
</gene>
<dbReference type="SMART" id="SM00418">
    <property type="entry name" value="HTH_ARSR"/>
    <property type="match status" value="1"/>
</dbReference>
<organism evidence="5 6">
    <name type="scientific">Streptomyces griseoviridis</name>
    <dbReference type="NCBI Taxonomy" id="45398"/>
    <lineage>
        <taxon>Bacteria</taxon>
        <taxon>Bacillati</taxon>
        <taxon>Actinomycetota</taxon>
        <taxon>Actinomycetes</taxon>
        <taxon>Kitasatosporales</taxon>
        <taxon>Streptomycetaceae</taxon>
        <taxon>Streptomyces</taxon>
    </lineage>
</organism>
<accession>A0A918GMY6</accession>
<feature type="domain" description="HTH arsR-type" evidence="4">
    <location>
        <begin position="262"/>
        <end position="337"/>
    </location>
</feature>
<sequence length="342" mass="37285">MVQYEYAYEYEYVHEGEGEGSGTVRFVLSPLRETWHSLWTLRDPGHYPHHLPWLRRLRTLTPRLDTDLLVALTGDGHRLPRFLTAGPRTRNADVRDELSAVRRADPAEVLRDLGATHRDARPPAVLRGDATALHGRLVTALETYWTTVMEPYWPRIRAVLEADVPHRARVLAARGTAGLVASLHPGAEWDAGALRLSASGPVHRLRTAGPPVLCPSVFALRATVPDEHASSGTAPGGEGPRITYPARGAAALWDDVAAPTPEALTDLIGRAKTTLLTTLSAPETTVALARSLGVSPSAVSQHLARLAACGLVTRRREGRTVLYLRSELGDRLVGRRTDPRTA</sequence>
<dbReference type="GO" id="GO:0003677">
    <property type="term" value="F:DNA binding"/>
    <property type="evidence" value="ECO:0007669"/>
    <property type="project" value="UniProtKB-KW"/>
</dbReference>